<feature type="transmembrane region" description="Helical" evidence="15">
    <location>
        <begin position="574"/>
        <end position="593"/>
    </location>
</feature>
<dbReference type="Pfam" id="PF04824">
    <property type="entry name" value="Rad21_Rec8"/>
    <property type="match status" value="1"/>
</dbReference>
<dbReference type="Proteomes" id="UP000830375">
    <property type="component" value="Unassembled WGS sequence"/>
</dbReference>
<dbReference type="Pfam" id="PF00003">
    <property type="entry name" value="7tm_3"/>
    <property type="match status" value="1"/>
</dbReference>
<evidence type="ECO:0000256" key="10">
    <source>
        <dbReference type="ARBA" id="ARBA00023136"/>
    </source>
</evidence>
<reference evidence="18 19" key="1">
    <citation type="submission" date="2022-01" db="EMBL/GenBank/DDBJ databases">
        <title>A high-quality chromosome-level genome assembly of rohu carp, Labeo rohita.</title>
        <authorList>
            <person name="Arick M.A. II"/>
            <person name="Hsu C.-Y."/>
            <person name="Magbanua Z."/>
            <person name="Pechanova O."/>
            <person name="Grover C."/>
            <person name="Miller E."/>
            <person name="Thrash A."/>
            <person name="Ezzel L."/>
            <person name="Alam S."/>
            <person name="Benzie J."/>
            <person name="Hamilton M."/>
            <person name="Karsi A."/>
            <person name="Lawrence M.L."/>
            <person name="Peterson D.G."/>
        </authorList>
    </citation>
    <scope>NUCLEOTIDE SEQUENCE [LARGE SCALE GENOMIC DNA]</scope>
    <source>
        <strain evidence="19">BAU-BD-2019</strain>
        <tissue evidence="18">Blood</tissue>
    </source>
</reference>
<dbReference type="PRINTS" id="PR00248">
    <property type="entry name" value="GPCRMGR"/>
</dbReference>
<keyword evidence="11 18" id="KW-0675">Receptor</keyword>
<accession>A0ABQ8MEG5</accession>
<comment type="subcellular location">
    <subcellularLocation>
        <location evidence="2">Cell membrane</location>
        <topology evidence="2">Multi-pass membrane protein</topology>
    </subcellularLocation>
    <subcellularLocation>
        <location evidence="1">Chromosome</location>
    </subcellularLocation>
</comment>
<keyword evidence="13" id="KW-0807">Transducer</keyword>
<keyword evidence="5" id="KW-1003">Cell membrane</keyword>
<keyword evidence="10 15" id="KW-0472">Membrane</keyword>
<evidence type="ECO:0000313" key="19">
    <source>
        <dbReference type="Proteomes" id="UP000830375"/>
    </source>
</evidence>
<dbReference type="InterPro" id="IPR028082">
    <property type="entry name" value="Peripla_BP_I"/>
</dbReference>
<keyword evidence="9" id="KW-0297">G-protein coupled receptor</keyword>
<dbReference type="InterPro" id="IPR001828">
    <property type="entry name" value="ANF_lig-bd_rcpt"/>
</dbReference>
<dbReference type="InterPro" id="IPR017978">
    <property type="entry name" value="GPCR_3_C"/>
</dbReference>
<keyword evidence="19" id="KW-1185">Reference proteome</keyword>
<evidence type="ECO:0000256" key="3">
    <source>
        <dbReference type="ARBA" id="ARBA00009870"/>
    </source>
</evidence>
<evidence type="ECO:0000256" key="15">
    <source>
        <dbReference type="SAM" id="Phobius"/>
    </source>
</evidence>
<dbReference type="Pfam" id="PF01094">
    <property type="entry name" value="ANF_receptor"/>
    <property type="match status" value="1"/>
</dbReference>
<dbReference type="InterPro" id="IPR017979">
    <property type="entry name" value="GPCR_3_CS"/>
</dbReference>
<evidence type="ECO:0000256" key="1">
    <source>
        <dbReference type="ARBA" id="ARBA00004286"/>
    </source>
</evidence>
<dbReference type="PANTHER" id="PTHR24061:SF441">
    <property type="entry name" value="TASTE RECEPTOR TYPE 1 MEMBER 2B-RELATED"/>
    <property type="match status" value="1"/>
</dbReference>
<organism evidence="18 19">
    <name type="scientific">Labeo rohita</name>
    <name type="common">Indian major carp</name>
    <name type="synonym">Cyprinus rohita</name>
    <dbReference type="NCBI Taxonomy" id="84645"/>
    <lineage>
        <taxon>Eukaryota</taxon>
        <taxon>Metazoa</taxon>
        <taxon>Chordata</taxon>
        <taxon>Craniata</taxon>
        <taxon>Vertebrata</taxon>
        <taxon>Euteleostomi</taxon>
        <taxon>Actinopterygii</taxon>
        <taxon>Neopterygii</taxon>
        <taxon>Teleostei</taxon>
        <taxon>Ostariophysi</taxon>
        <taxon>Cypriniformes</taxon>
        <taxon>Cyprinidae</taxon>
        <taxon>Labeoninae</taxon>
        <taxon>Labeonini</taxon>
        <taxon>Labeo</taxon>
    </lineage>
</organism>
<evidence type="ECO:0000256" key="11">
    <source>
        <dbReference type="ARBA" id="ARBA00023170"/>
    </source>
</evidence>
<evidence type="ECO:0000259" key="17">
    <source>
        <dbReference type="PROSITE" id="PS50259"/>
    </source>
</evidence>
<feature type="region of interest" description="Disordered" evidence="14">
    <location>
        <begin position="1210"/>
        <end position="1248"/>
    </location>
</feature>
<dbReference type="Pfam" id="PF04825">
    <property type="entry name" value="Rad21_Rec8_N"/>
    <property type="match status" value="1"/>
</dbReference>
<dbReference type="Gene3D" id="3.40.50.2300">
    <property type="match status" value="2"/>
</dbReference>
<comment type="similarity">
    <text evidence="3">Belongs to the rad21 family.</text>
</comment>
<feature type="region of interest" description="Disordered" evidence="14">
    <location>
        <begin position="1162"/>
        <end position="1187"/>
    </location>
</feature>
<keyword evidence="6 15" id="KW-0812">Transmembrane</keyword>
<dbReference type="InterPro" id="IPR049589">
    <property type="entry name" value="NXP1_M-like"/>
</dbReference>
<keyword evidence="4" id="KW-0158">Chromosome</keyword>
<dbReference type="PROSITE" id="PS00981">
    <property type="entry name" value="G_PROTEIN_RECEP_F3_3"/>
    <property type="match status" value="1"/>
</dbReference>
<sequence>MLLSSIYILLVGFTNSFFFKISSTSEFSLEGDYLLGGLFPLHEIEHETTLFSAETTECFRHISSKSGYQMLQVMRFAVEEINNSTTLLPNVSLGYEIFDYCSNIKNFNSALSFISNNGSIKPKEKLNNYQPKVTALVGPYGSTRTVTIAPLFTMDLIPMVNYGASTYALSNKLQYPSFVRTMPSNKDLIEMIIHIIRWFGWNWVAFIGSRDDYSSDGLKLFNKYIKNTGICLAYQEGLSLNANYSLALKKIDKLNINVIVVFALPQYASKIIKAAIVSNIQDKVWIASNAWSMNQQIPREPGIWKIGTIIGIAEGLLSLPGFNEFVYKTRETTDAGYNDSAENDIQKDSKTCNQFCDYCSLLTAEDIINENPTLSFSIYAAIYTIAHALHKVLQCNMNECYKNTVAKPYMLLGEIKNLDFILNGRQVKFDNNYDPSISYAVVLWRTDLNPPQFEMVGTYEKHPEITFTIDNSLLPWNNKGSVPFSNCSVECEAGYSRQPEGDPYTCFPCAESEWSDEGSTTCKTRSVVYPEFTETLSIIVMVSIVCLIILLIAIFCLFAYNYDTPVVKSAGGSMCFLMLTSLILSSISAFFFFEKPTFVFCLLRNAIFVFFFTVCISCLTVRSFQIICVFKMAAQFPKVHSLWVKHNGQWLFIAFMTFIHFISCVIWMTVSPVKATADSWTFKDQTMLICEMGNTITFTIVVFISWFLGFLCLLFSYMGRDLPKNYNEAKSITFSLILYYLTWIAYFTAYLTIKSKYIVILNAMAQISSINGILFSYFIPKSYIMIFQPQKNTPAYFQTSIQNYTQTINTPHITMFYAQIFTSKRSTLAKIWLAAHWEKKITKAHVFECDLETTIQEILSPQIKIGLRTSGHLLLGVVRIYSRKTKYLLADCNDALIKIKVAFRPGQTDLPEDAMEATLKTITLPEDFTDFDSQLPDLNTIGVADHFSLNQCRTEDITLKESFENHFLTLERIGEEIQSYQGLFDQSFSVHGDCFGDEEMAVDLIDIIANTNDDAVVPDFYEDTPNELPATPPPTAVTAAEPESVKPELSCLKDRSSPALTETTFLVNAEEGFALAPVAATPSSTRKRGTRKRKLVIDRSKELTNSDIRNQLADCSDLVTPLEIAPPTRQLMEWRENGGVRELFSSFCLPLLHPDLKQLFPSGTSSRRLGLEGGAREQTDPEEMREQPREEVWESTAQLVLDDWSVLQESVGPDQPAGADTTVEASVTHSEPPPPWNTTSEESGLEVSYPEPLSEISMLPNPSGEMRETPLTQTQDAEDKRMTSRAHNLLQALKRQDSSPNAEYSLHALCESSSRSFVAAVFFCLLVLRKQQILNLHQSAPYSDIIATPGPLFSSF</sequence>
<evidence type="ECO:0000256" key="12">
    <source>
        <dbReference type="ARBA" id="ARBA00023180"/>
    </source>
</evidence>
<protein>
    <submittedName>
        <fullName evidence="18">Taste receptor type 1 member 1</fullName>
    </submittedName>
</protein>
<feature type="transmembrane region" description="Helical" evidence="15">
    <location>
        <begin position="731"/>
        <end position="751"/>
    </location>
</feature>
<evidence type="ECO:0000256" key="9">
    <source>
        <dbReference type="ARBA" id="ARBA00023040"/>
    </source>
</evidence>
<evidence type="ECO:0000256" key="4">
    <source>
        <dbReference type="ARBA" id="ARBA00022454"/>
    </source>
</evidence>
<proteinExistence type="inferred from homology"/>
<evidence type="ECO:0000256" key="2">
    <source>
        <dbReference type="ARBA" id="ARBA00004651"/>
    </source>
</evidence>
<dbReference type="InterPro" id="IPR000337">
    <property type="entry name" value="GPCR_3"/>
</dbReference>
<feature type="compositionally biased region" description="Basic and acidic residues" evidence="14">
    <location>
        <begin position="1174"/>
        <end position="1187"/>
    </location>
</feature>
<keyword evidence="16" id="KW-0732">Signal</keyword>
<feature type="signal peptide" evidence="16">
    <location>
        <begin position="1"/>
        <end position="16"/>
    </location>
</feature>
<name>A0ABQ8MEG5_LABRO</name>
<dbReference type="SUPFAM" id="SSF53822">
    <property type="entry name" value="Periplasmic binding protein-like I"/>
    <property type="match status" value="1"/>
</dbReference>
<feature type="transmembrane region" description="Helical" evidence="15">
    <location>
        <begin position="536"/>
        <end position="562"/>
    </location>
</feature>
<dbReference type="PANTHER" id="PTHR24061">
    <property type="entry name" value="CALCIUM-SENSING RECEPTOR-RELATED"/>
    <property type="match status" value="1"/>
</dbReference>
<evidence type="ECO:0000256" key="16">
    <source>
        <dbReference type="SAM" id="SignalP"/>
    </source>
</evidence>
<dbReference type="CDD" id="cd21792">
    <property type="entry name" value="Rad21_Rec8_M_NXP1-like"/>
    <property type="match status" value="1"/>
</dbReference>
<dbReference type="InterPro" id="IPR006909">
    <property type="entry name" value="Rad21/Rec8_C_eu"/>
</dbReference>
<feature type="transmembrane region" description="Helical" evidence="15">
    <location>
        <begin position="650"/>
        <end position="670"/>
    </location>
</feature>
<gene>
    <name evidence="18" type="ORF">H4Q32_006843</name>
</gene>
<dbReference type="InterPro" id="IPR000068">
    <property type="entry name" value="GPCR_3_Ca_sens_rcpt-rel"/>
</dbReference>
<feature type="transmembrane region" description="Helical" evidence="15">
    <location>
        <begin position="696"/>
        <end position="719"/>
    </location>
</feature>
<evidence type="ECO:0000256" key="6">
    <source>
        <dbReference type="ARBA" id="ARBA00022692"/>
    </source>
</evidence>
<evidence type="ECO:0000313" key="18">
    <source>
        <dbReference type="EMBL" id="KAI2661285.1"/>
    </source>
</evidence>
<dbReference type="InterPro" id="IPR006910">
    <property type="entry name" value="Rad21_Rec8_N"/>
</dbReference>
<dbReference type="InterPro" id="IPR036390">
    <property type="entry name" value="WH_DNA-bd_sf"/>
</dbReference>
<dbReference type="PROSITE" id="PS50259">
    <property type="entry name" value="G_PROTEIN_RECEP_F3_4"/>
    <property type="match status" value="1"/>
</dbReference>
<dbReference type="SUPFAM" id="SSF46785">
    <property type="entry name" value="Winged helix' DNA-binding domain"/>
    <property type="match status" value="1"/>
</dbReference>
<keyword evidence="7" id="KW-0159">Chromosome partition</keyword>
<evidence type="ECO:0000256" key="5">
    <source>
        <dbReference type="ARBA" id="ARBA00022475"/>
    </source>
</evidence>
<keyword evidence="12" id="KW-0325">Glycoprotein</keyword>
<keyword evidence="8 15" id="KW-1133">Transmembrane helix</keyword>
<evidence type="ECO:0000256" key="14">
    <source>
        <dbReference type="SAM" id="MobiDB-lite"/>
    </source>
</evidence>
<feature type="domain" description="G-protein coupled receptors family 3 profile" evidence="17">
    <location>
        <begin position="536"/>
        <end position="801"/>
    </location>
</feature>
<feature type="transmembrane region" description="Helical" evidence="15">
    <location>
        <begin position="605"/>
        <end position="630"/>
    </location>
</feature>
<dbReference type="EMBL" id="JACTAM010000008">
    <property type="protein sequence ID" value="KAI2661285.1"/>
    <property type="molecule type" value="Genomic_DNA"/>
</dbReference>
<evidence type="ECO:0000256" key="7">
    <source>
        <dbReference type="ARBA" id="ARBA00022829"/>
    </source>
</evidence>
<feature type="chain" id="PRO_5046693108" evidence="16">
    <location>
        <begin position="17"/>
        <end position="1356"/>
    </location>
</feature>
<evidence type="ECO:0000256" key="8">
    <source>
        <dbReference type="ARBA" id="ARBA00022989"/>
    </source>
</evidence>
<evidence type="ECO:0000256" key="13">
    <source>
        <dbReference type="ARBA" id="ARBA00023224"/>
    </source>
</evidence>
<comment type="caution">
    <text evidence="18">The sequence shown here is derived from an EMBL/GenBank/DDBJ whole genome shotgun (WGS) entry which is preliminary data.</text>
</comment>